<organism evidence="2 3">
    <name type="scientific">Thelohanellus kitauei</name>
    <name type="common">Myxosporean</name>
    <dbReference type="NCBI Taxonomy" id="669202"/>
    <lineage>
        <taxon>Eukaryota</taxon>
        <taxon>Metazoa</taxon>
        <taxon>Cnidaria</taxon>
        <taxon>Myxozoa</taxon>
        <taxon>Myxosporea</taxon>
        <taxon>Bivalvulida</taxon>
        <taxon>Platysporina</taxon>
        <taxon>Myxobolidae</taxon>
        <taxon>Thelohanellus</taxon>
    </lineage>
</organism>
<protein>
    <submittedName>
        <fullName evidence="2">Uncharacterized protein</fullName>
    </submittedName>
</protein>
<accession>A0A0C2MQT9</accession>
<dbReference type="Proteomes" id="UP000031668">
    <property type="component" value="Unassembled WGS sequence"/>
</dbReference>
<keyword evidence="3" id="KW-1185">Reference proteome</keyword>
<dbReference type="EMBL" id="JWZT01003490">
    <property type="protein sequence ID" value="KII66660.1"/>
    <property type="molecule type" value="Genomic_DNA"/>
</dbReference>
<evidence type="ECO:0000256" key="1">
    <source>
        <dbReference type="SAM" id="MobiDB-lite"/>
    </source>
</evidence>
<dbReference type="AlphaFoldDB" id="A0A0C2MQT9"/>
<reference evidence="2 3" key="1">
    <citation type="journal article" date="2014" name="Genome Biol. Evol.">
        <title>The genome of the myxosporean Thelohanellus kitauei shows adaptations to nutrient acquisition within its fish host.</title>
        <authorList>
            <person name="Yang Y."/>
            <person name="Xiong J."/>
            <person name="Zhou Z."/>
            <person name="Huo F."/>
            <person name="Miao W."/>
            <person name="Ran C."/>
            <person name="Liu Y."/>
            <person name="Zhang J."/>
            <person name="Feng J."/>
            <person name="Wang M."/>
            <person name="Wang M."/>
            <person name="Wang L."/>
            <person name="Yao B."/>
        </authorList>
    </citation>
    <scope>NUCLEOTIDE SEQUENCE [LARGE SCALE GENOMIC DNA]</scope>
    <source>
        <strain evidence="2">Wuqing</strain>
    </source>
</reference>
<sequence length="117" mass="13595">MAFSGVDRHVDDQQLFRNILLSNILEADDRLTIGLSFTLDEIAKEVMCREKPMEREDDDIIVDGENVSFEEVQRALNTVRKVMQACDRGDNEMHMIRKKEDAPADYSLEHRRAQLSR</sequence>
<gene>
    <name evidence="2" type="ORF">RF11_12687</name>
</gene>
<evidence type="ECO:0000313" key="2">
    <source>
        <dbReference type="EMBL" id="KII66660.1"/>
    </source>
</evidence>
<name>A0A0C2MQT9_THEKT</name>
<comment type="caution">
    <text evidence="2">The sequence shown here is derived from an EMBL/GenBank/DDBJ whole genome shotgun (WGS) entry which is preliminary data.</text>
</comment>
<feature type="region of interest" description="Disordered" evidence="1">
    <location>
        <begin position="93"/>
        <end position="117"/>
    </location>
</feature>
<evidence type="ECO:0000313" key="3">
    <source>
        <dbReference type="Proteomes" id="UP000031668"/>
    </source>
</evidence>
<proteinExistence type="predicted"/>